<reference evidence="1 2" key="1">
    <citation type="submission" date="2016-08" db="EMBL/GenBank/DDBJ databases">
        <authorList>
            <consortium name="Lentinula edodes genome sequencing consortium"/>
            <person name="Sakamoto Y."/>
            <person name="Nakade K."/>
            <person name="Sato S."/>
            <person name="Yoshida Y."/>
            <person name="Miyazaki K."/>
            <person name="Natsume S."/>
            <person name="Konno N."/>
        </authorList>
    </citation>
    <scope>NUCLEOTIDE SEQUENCE [LARGE SCALE GENOMIC DNA]</scope>
    <source>
        <strain evidence="1 2">NBRC 111202</strain>
    </source>
</reference>
<dbReference type="Proteomes" id="UP000188533">
    <property type="component" value="Unassembled WGS sequence"/>
</dbReference>
<dbReference type="EMBL" id="BDGU01000989">
    <property type="protein sequence ID" value="GAW09058.1"/>
    <property type="molecule type" value="Genomic_DNA"/>
</dbReference>
<organism evidence="1 2">
    <name type="scientific">Lentinula edodes</name>
    <name type="common">Shiitake mushroom</name>
    <name type="synonym">Lentinus edodes</name>
    <dbReference type="NCBI Taxonomy" id="5353"/>
    <lineage>
        <taxon>Eukaryota</taxon>
        <taxon>Fungi</taxon>
        <taxon>Dikarya</taxon>
        <taxon>Basidiomycota</taxon>
        <taxon>Agaricomycotina</taxon>
        <taxon>Agaricomycetes</taxon>
        <taxon>Agaricomycetidae</taxon>
        <taxon>Agaricales</taxon>
        <taxon>Marasmiineae</taxon>
        <taxon>Omphalotaceae</taxon>
        <taxon>Lentinula</taxon>
    </lineage>
</organism>
<keyword evidence="2" id="KW-1185">Reference proteome</keyword>
<dbReference type="AlphaFoldDB" id="A0A1Q3EPC3"/>
<accession>A0A1Q3EPC3</accession>
<protein>
    <submittedName>
        <fullName evidence="1">Uncharacterized protein</fullName>
    </submittedName>
</protein>
<sequence length="156" mass="18252">MWLLSDRLLRILLRTSQHPFMIYEPNWLDSFPFDYKGVACRTPTIQTSLPEPLRSYWLLVENSSTWDDGALSPFYSLNHFVHSGGGRTFMPAGYQYLQFTSALPPKEFYAHYFPSPTKMPHLLLPFVERSVCQAYNSRWTPVVYENSCYRITMPIP</sequence>
<evidence type="ECO:0000313" key="1">
    <source>
        <dbReference type="EMBL" id="GAW09058.1"/>
    </source>
</evidence>
<proteinExistence type="predicted"/>
<evidence type="ECO:0000313" key="2">
    <source>
        <dbReference type="Proteomes" id="UP000188533"/>
    </source>
</evidence>
<gene>
    <name evidence="1" type="ORF">LENED_011187</name>
</gene>
<comment type="caution">
    <text evidence="1">The sequence shown here is derived from an EMBL/GenBank/DDBJ whole genome shotgun (WGS) entry which is preliminary data.</text>
</comment>
<reference evidence="1 2" key="2">
    <citation type="submission" date="2017-02" db="EMBL/GenBank/DDBJ databases">
        <title>A genome survey and senescence transcriptome analysis in Lentinula edodes.</title>
        <authorList>
            <person name="Sakamoto Y."/>
            <person name="Nakade K."/>
            <person name="Sato S."/>
            <person name="Yoshida Y."/>
            <person name="Miyazaki K."/>
            <person name="Natsume S."/>
            <person name="Konno N."/>
        </authorList>
    </citation>
    <scope>NUCLEOTIDE SEQUENCE [LARGE SCALE GENOMIC DNA]</scope>
    <source>
        <strain evidence="1 2">NBRC 111202</strain>
    </source>
</reference>
<name>A0A1Q3EPC3_LENED</name>